<dbReference type="RefSeq" id="WP_166453744.1">
    <property type="nucleotide sequence ID" value="NZ_JAAOMA010000048.1"/>
</dbReference>
<evidence type="ECO:0000313" key="2">
    <source>
        <dbReference type="Proteomes" id="UP001515641"/>
    </source>
</evidence>
<sequence>MLIYWNDLIAEHPDGIDPMRMANPDSLMQRVLGVTLQPIEKRNTKTVVCIRANDGSKAELLHVDFQEFFVTRAAEPVRVGDEMQQTQHNWDGVPCKAFITQSAASVINTAVRRPKEFYEAEAMPTAPAVLFDLSALPAGTECYVYVPNTKALAWPRCTFVVANNSGNLLSLLNDGTIKNKDGSPVVPPQMGPGQTRAWYLDMLVHVPAMWGDTSQAPAAYVLNELRLP</sequence>
<accession>A0ABX0LFP0</accession>
<dbReference type="Proteomes" id="UP001515641">
    <property type="component" value="Unassembled WGS sequence"/>
</dbReference>
<keyword evidence="2" id="KW-1185">Reference proteome</keyword>
<dbReference type="EMBL" id="JAAOMA010000048">
    <property type="protein sequence ID" value="NHR08038.1"/>
    <property type="molecule type" value="Genomic_DNA"/>
</dbReference>
<organism evidence="1 2">
    <name type="scientific">Chromobacterium fluminis</name>
    <dbReference type="NCBI Taxonomy" id="3044269"/>
    <lineage>
        <taxon>Bacteria</taxon>
        <taxon>Pseudomonadati</taxon>
        <taxon>Pseudomonadota</taxon>
        <taxon>Betaproteobacteria</taxon>
        <taxon>Neisseriales</taxon>
        <taxon>Chromobacteriaceae</taxon>
        <taxon>Chromobacterium</taxon>
    </lineage>
</organism>
<evidence type="ECO:0000313" key="1">
    <source>
        <dbReference type="EMBL" id="NHR08038.1"/>
    </source>
</evidence>
<protein>
    <submittedName>
        <fullName evidence="1">Uncharacterized protein</fullName>
    </submittedName>
</protein>
<proteinExistence type="predicted"/>
<name>A0ABX0LFP0_9NEIS</name>
<gene>
    <name evidence="1" type="ORF">HA052_22875</name>
</gene>
<reference evidence="1 2" key="1">
    <citation type="submission" date="2020-03" db="EMBL/GenBank/DDBJ databases">
        <title>Draft genome sequence of environmentally isolated cultures.</title>
        <authorList>
            <person name="Wilson H.S."/>
            <person name="De Leon M.E."/>
        </authorList>
    </citation>
    <scope>NUCLEOTIDE SEQUENCE [LARGE SCALE GENOMIC DNA]</scope>
    <source>
        <strain evidence="1 2">HSC-31F16</strain>
    </source>
</reference>
<comment type="caution">
    <text evidence="1">The sequence shown here is derived from an EMBL/GenBank/DDBJ whole genome shotgun (WGS) entry which is preliminary data.</text>
</comment>